<evidence type="ECO:0000313" key="7">
    <source>
        <dbReference type="Proteomes" id="UP000529795"/>
    </source>
</evidence>
<dbReference type="GO" id="GO:0003700">
    <property type="term" value="F:DNA-binding transcription factor activity"/>
    <property type="evidence" value="ECO:0007669"/>
    <property type="project" value="InterPro"/>
</dbReference>
<dbReference type="GO" id="GO:0043565">
    <property type="term" value="F:sequence-specific DNA binding"/>
    <property type="evidence" value="ECO:0007669"/>
    <property type="project" value="TreeGrafter"/>
</dbReference>
<dbReference type="PANTHER" id="PTHR30537:SF3">
    <property type="entry name" value="TRANSCRIPTIONAL REGULATORY PROTEIN"/>
    <property type="match status" value="1"/>
</dbReference>
<dbReference type="InterPro" id="IPR005119">
    <property type="entry name" value="LysR_subst-bd"/>
</dbReference>
<evidence type="ECO:0000313" key="6">
    <source>
        <dbReference type="EMBL" id="MBB4155680.1"/>
    </source>
</evidence>
<evidence type="ECO:0000256" key="4">
    <source>
        <dbReference type="ARBA" id="ARBA00023163"/>
    </source>
</evidence>
<dbReference type="EMBL" id="JACIEV010000019">
    <property type="protein sequence ID" value="MBB4155680.1"/>
    <property type="molecule type" value="Genomic_DNA"/>
</dbReference>
<evidence type="ECO:0000256" key="2">
    <source>
        <dbReference type="ARBA" id="ARBA00023015"/>
    </source>
</evidence>
<name>A0A840FCC7_9SPHN</name>
<dbReference type="Gene3D" id="3.40.190.290">
    <property type="match status" value="1"/>
</dbReference>
<dbReference type="PROSITE" id="PS50931">
    <property type="entry name" value="HTH_LYSR"/>
    <property type="match status" value="1"/>
</dbReference>
<keyword evidence="4" id="KW-0804">Transcription</keyword>
<dbReference type="InterPro" id="IPR058163">
    <property type="entry name" value="LysR-type_TF_proteobact-type"/>
</dbReference>
<proteinExistence type="inferred from homology"/>
<gene>
    <name evidence="6" type="ORF">GGQ80_003605</name>
</gene>
<dbReference type="SUPFAM" id="SSF53850">
    <property type="entry name" value="Periplasmic binding protein-like II"/>
    <property type="match status" value="1"/>
</dbReference>
<dbReference type="RefSeq" id="WP_183987379.1">
    <property type="nucleotide sequence ID" value="NZ_JACIEV010000019.1"/>
</dbReference>
<evidence type="ECO:0000256" key="3">
    <source>
        <dbReference type="ARBA" id="ARBA00023125"/>
    </source>
</evidence>
<dbReference type="InterPro" id="IPR036390">
    <property type="entry name" value="WH_DNA-bd_sf"/>
</dbReference>
<keyword evidence="2" id="KW-0805">Transcription regulation</keyword>
<feature type="domain" description="HTH lysR-type" evidence="5">
    <location>
        <begin position="1"/>
        <end position="27"/>
    </location>
</feature>
<evidence type="ECO:0000256" key="1">
    <source>
        <dbReference type="ARBA" id="ARBA00009437"/>
    </source>
</evidence>
<comment type="caution">
    <text evidence="6">The sequence shown here is derived from an EMBL/GenBank/DDBJ whole genome shotgun (WGS) entry which is preliminary data.</text>
</comment>
<dbReference type="Pfam" id="PF03466">
    <property type="entry name" value="LysR_substrate"/>
    <property type="match status" value="1"/>
</dbReference>
<organism evidence="6 7">
    <name type="scientific">Sphingomonas jinjuensis</name>
    <dbReference type="NCBI Taxonomy" id="535907"/>
    <lineage>
        <taxon>Bacteria</taxon>
        <taxon>Pseudomonadati</taxon>
        <taxon>Pseudomonadota</taxon>
        <taxon>Alphaproteobacteria</taxon>
        <taxon>Sphingomonadales</taxon>
        <taxon>Sphingomonadaceae</taxon>
        <taxon>Sphingomonas</taxon>
    </lineage>
</organism>
<keyword evidence="3 6" id="KW-0238">DNA-binding</keyword>
<comment type="similarity">
    <text evidence="1">Belongs to the LysR transcriptional regulatory family.</text>
</comment>
<dbReference type="AlphaFoldDB" id="A0A840FCC7"/>
<dbReference type="Proteomes" id="UP000529795">
    <property type="component" value="Unassembled WGS sequence"/>
</dbReference>
<dbReference type="PANTHER" id="PTHR30537">
    <property type="entry name" value="HTH-TYPE TRANSCRIPTIONAL REGULATOR"/>
    <property type="match status" value="1"/>
</dbReference>
<dbReference type="SUPFAM" id="SSF46785">
    <property type="entry name" value="Winged helix' DNA-binding domain"/>
    <property type="match status" value="1"/>
</dbReference>
<sequence>MARHIEALEQAIGGALFLRSQRGLSPTDRALALRPFSDALVGTANALLRAASSADGDAAGTVRVTAAEVFAVEHLPPLLANLRRDHPALAIELAATDAVSDLLLREADIALRMTEPVQQALIARRLGKVTLGLFARRDYLERRGTPMAIGDLKTHDLIGTDTNSAIGRAILPMLPGLHPDDFAMRVDSTVAQVAILRAGFGIGICQTIIAARDPALVRVLPDAFALDLPLWIVMHEDLRSSTRCRVVFDALAAGLTTLVARS</sequence>
<dbReference type="GO" id="GO:0006351">
    <property type="term" value="P:DNA-templated transcription"/>
    <property type="evidence" value="ECO:0007669"/>
    <property type="project" value="TreeGrafter"/>
</dbReference>
<dbReference type="Gene3D" id="1.10.10.10">
    <property type="entry name" value="Winged helix-like DNA-binding domain superfamily/Winged helix DNA-binding domain"/>
    <property type="match status" value="1"/>
</dbReference>
<dbReference type="InterPro" id="IPR000847">
    <property type="entry name" value="LysR_HTH_N"/>
</dbReference>
<keyword evidence="7" id="KW-1185">Reference proteome</keyword>
<accession>A0A840FCC7</accession>
<reference evidence="6 7" key="1">
    <citation type="submission" date="2020-08" db="EMBL/GenBank/DDBJ databases">
        <title>Genomic Encyclopedia of Type Strains, Phase IV (KMG-IV): sequencing the most valuable type-strain genomes for metagenomic binning, comparative biology and taxonomic classification.</title>
        <authorList>
            <person name="Goeker M."/>
        </authorList>
    </citation>
    <scope>NUCLEOTIDE SEQUENCE [LARGE SCALE GENOMIC DNA]</scope>
    <source>
        <strain evidence="6 7">YC6723</strain>
    </source>
</reference>
<evidence type="ECO:0000259" key="5">
    <source>
        <dbReference type="PROSITE" id="PS50931"/>
    </source>
</evidence>
<protein>
    <submittedName>
        <fullName evidence="6">DNA-binding transcriptional LysR family regulator</fullName>
    </submittedName>
</protein>
<dbReference type="InterPro" id="IPR036388">
    <property type="entry name" value="WH-like_DNA-bd_sf"/>
</dbReference>